<evidence type="ECO:0000256" key="2">
    <source>
        <dbReference type="ARBA" id="ARBA00012180"/>
    </source>
</evidence>
<dbReference type="InterPro" id="IPR036691">
    <property type="entry name" value="Endo/exonu/phosph_ase_sf"/>
</dbReference>
<dbReference type="AlphaFoldDB" id="A0A671XLS5"/>
<dbReference type="PROSITE" id="PS50878">
    <property type="entry name" value="RT_POL"/>
    <property type="match status" value="1"/>
</dbReference>
<dbReference type="InterPro" id="IPR043502">
    <property type="entry name" value="DNA/RNA_pol_sf"/>
</dbReference>
<dbReference type="PANTHER" id="PTHR47027">
    <property type="entry name" value="REVERSE TRANSCRIPTASE DOMAIN-CONTAINING PROTEIN"/>
    <property type="match status" value="1"/>
</dbReference>
<accession>A0A671XLS5</accession>
<dbReference type="SUPFAM" id="SSF56219">
    <property type="entry name" value="DNase I-like"/>
    <property type="match status" value="1"/>
</dbReference>
<evidence type="ECO:0000259" key="3">
    <source>
        <dbReference type="PROSITE" id="PS50878"/>
    </source>
</evidence>
<dbReference type="Pfam" id="PF00078">
    <property type="entry name" value="RVT_1"/>
    <property type="match status" value="1"/>
</dbReference>
<feature type="domain" description="Reverse transcriptase" evidence="3">
    <location>
        <begin position="466"/>
        <end position="743"/>
    </location>
</feature>
<dbReference type="GO" id="GO:0004523">
    <property type="term" value="F:RNA-DNA hybrid ribonuclease activity"/>
    <property type="evidence" value="ECO:0007669"/>
    <property type="project" value="UniProtKB-EC"/>
</dbReference>
<dbReference type="InterPro" id="IPR000477">
    <property type="entry name" value="RT_dom"/>
</dbReference>
<dbReference type="Gene3D" id="3.60.10.10">
    <property type="entry name" value="Endonuclease/exonuclease/phosphatase"/>
    <property type="match status" value="1"/>
</dbReference>
<name>A0A671XLS5_SPAAU</name>
<comment type="similarity">
    <text evidence="1">Belongs to the beta type-B retroviral polymerase family. HERV class-II K(HML-2) pol subfamily.</text>
</comment>
<dbReference type="Ensembl" id="ENSSAUT00010054744.1">
    <property type="protein sequence ID" value="ENSSAUP00010052058.1"/>
    <property type="gene ID" value="ENSSAUG00010021603.1"/>
</dbReference>
<evidence type="ECO:0000313" key="4">
    <source>
        <dbReference type="Ensembl" id="ENSSAUP00010052058.1"/>
    </source>
</evidence>
<dbReference type="GeneTree" id="ENSGT00940000164961"/>
<reference evidence="4" key="2">
    <citation type="submission" date="2025-08" db="UniProtKB">
        <authorList>
            <consortium name="Ensembl"/>
        </authorList>
    </citation>
    <scope>IDENTIFICATION</scope>
</reference>
<proteinExistence type="inferred from homology"/>
<dbReference type="OMA" id="NANDEHW"/>
<evidence type="ECO:0000313" key="5">
    <source>
        <dbReference type="Proteomes" id="UP000472265"/>
    </source>
</evidence>
<reference evidence="4" key="3">
    <citation type="submission" date="2025-09" db="UniProtKB">
        <authorList>
            <consortium name="Ensembl"/>
        </authorList>
    </citation>
    <scope>IDENTIFICATION</scope>
</reference>
<sequence>MLIWYKSELANSIEIMKKGKYHIWLKMKNNIISTEKTIFLCAIYIPPIESPYFNEEIFSTIEEEISHFQAQGSVLITGDLNARTGEELDFTSTEGDSYITGTNLDFPILPKRNNYDKNTNRSGKQVLQLCRELGLYIVNGRLRGDSFGRYTYCSNLGSSTVDYAITDLDQTSLRAFTVKEQTPLSDHSQITLYLKRADTGNTCSQPCKLYKIQKRYRWAQNSLAQYQDAMVSEDIQSLLDSFLVQSYPQNTEGVELCLVNINHVFHHLASLSNLKCKTKQPKKMNRERWFDSDCKTIRKTLRKVSNLKHRNPDSQELRLSYCETLKQYKNTLRTKKEQYLQNQLQLIEESLGSNQFWENWNSFSKKRFNEQPIQNGDTWKNHFEDLYRKQPKNQAQEQISEKLKDLERVIKNYQTPLDYPITELELEDKLKILQPKKACGPDGILNEMLKYSSRKCKLAILKIFNLVLSVGHFPESWSEGLITPIFKNGDKFDPNNYRGICVSSNLGKLFGSILNSRIMDFLTEHSVLSKSQIGFLPNYRTADHIFTLQTLIDKYVNKNKETIHACFVDFQKAFDSVWHEGLLFKLTEGGIGGKSFDVIKSIYEKNKLAVKIGDKYTDFFPQGRGVKQGCNLSPTLFNIYINELALLLEQSPAPALTLQDTEIKCLFYADDLVILSPTKEGLQQNLDLLHQYCQNWALSVNMKKTKIITFHKRSRLQRNEPTFKIGGTHIEQTNTYTYLGLQMSSTETLCSAVKELKEKAKRAFYAIKRSVQIQIPIRTWLKIFNSVIEPIALYGSEVWGSLVQHDWAKWDKNPIETLHTEFCKSILWVQRKTPNSACRAELGQFPLLLNIQKRSIKFWSHIKTSDPASYHYKALAYQELNIERSPHSQLVLRLADLSPSDITNPGQPQSSYTITQKIRPNQIITEGKEKYTTYWNDITHI</sequence>
<organism evidence="4 5">
    <name type="scientific">Sparus aurata</name>
    <name type="common">Gilthead sea bream</name>
    <dbReference type="NCBI Taxonomy" id="8175"/>
    <lineage>
        <taxon>Eukaryota</taxon>
        <taxon>Metazoa</taxon>
        <taxon>Chordata</taxon>
        <taxon>Craniata</taxon>
        <taxon>Vertebrata</taxon>
        <taxon>Euteleostomi</taxon>
        <taxon>Actinopterygii</taxon>
        <taxon>Neopterygii</taxon>
        <taxon>Teleostei</taxon>
        <taxon>Neoteleostei</taxon>
        <taxon>Acanthomorphata</taxon>
        <taxon>Eupercaria</taxon>
        <taxon>Spariformes</taxon>
        <taxon>Sparidae</taxon>
        <taxon>Sparus</taxon>
    </lineage>
</organism>
<dbReference type="Gene3D" id="3.30.70.270">
    <property type="match status" value="1"/>
</dbReference>
<dbReference type="SUPFAM" id="SSF56672">
    <property type="entry name" value="DNA/RNA polymerases"/>
    <property type="match status" value="1"/>
</dbReference>
<dbReference type="PANTHER" id="PTHR47027:SF20">
    <property type="entry name" value="REVERSE TRANSCRIPTASE-LIKE PROTEIN WITH RNA-DIRECTED DNA POLYMERASE DOMAIN"/>
    <property type="match status" value="1"/>
</dbReference>
<reference evidence="4" key="1">
    <citation type="submission" date="2021-04" db="EMBL/GenBank/DDBJ databases">
        <authorList>
            <consortium name="Wellcome Sanger Institute Data Sharing"/>
        </authorList>
    </citation>
    <scope>NUCLEOTIDE SEQUENCE [LARGE SCALE GENOMIC DNA]</scope>
</reference>
<evidence type="ECO:0000256" key="1">
    <source>
        <dbReference type="ARBA" id="ARBA00010879"/>
    </source>
</evidence>
<dbReference type="InterPro" id="IPR043128">
    <property type="entry name" value="Rev_trsase/Diguanyl_cyclase"/>
</dbReference>
<dbReference type="InParanoid" id="A0A671XLS5"/>
<dbReference type="Proteomes" id="UP000472265">
    <property type="component" value="Chromosome 17"/>
</dbReference>
<dbReference type="CDD" id="cd01650">
    <property type="entry name" value="RT_nLTR_like"/>
    <property type="match status" value="1"/>
</dbReference>
<protein>
    <recommendedName>
        <fullName evidence="2">ribonuclease H</fullName>
        <ecNumber evidence="2">3.1.26.4</ecNumber>
    </recommendedName>
</protein>
<dbReference type="EC" id="3.1.26.4" evidence="2"/>
<keyword evidence="5" id="KW-1185">Reference proteome</keyword>